<dbReference type="EMBL" id="JAIWIU010000016">
    <property type="protein sequence ID" value="MCA2015161.1"/>
    <property type="molecule type" value="Genomic_DNA"/>
</dbReference>
<evidence type="ECO:0000313" key="1">
    <source>
        <dbReference type="EMBL" id="MCA2015161.1"/>
    </source>
</evidence>
<evidence type="ECO:0008006" key="3">
    <source>
        <dbReference type="Google" id="ProtNLM"/>
    </source>
</evidence>
<dbReference type="Proteomes" id="UP001199044">
    <property type="component" value="Unassembled WGS sequence"/>
</dbReference>
<dbReference type="RefSeq" id="WP_225249622.1">
    <property type="nucleotide sequence ID" value="NZ_JAIWIU010000016.1"/>
</dbReference>
<proteinExistence type="predicted"/>
<evidence type="ECO:0000313" key="2">
    <source>
        <dbReference type="Proteomes" id="UP001199044"/>
    </source>
</evidence>
<dbReference type="PROSITE" id="PS51257">
    <property type="entry name" value="PROKAR_LIPOPROTEIN"/>
    <property type="match status" value="1"/>
</dbReference>
<organism evidence="1 2">
    <name type="scientific">Vibrio tritonius</name>
    <dbReference type="NCBI Taxonomy" id="1435069"/>
    <lineage>
        <taxon>Bacteria</taxon>
        <taxon>Pseudomonadati</taxon>
        <taxon>Pseudomonadota</taxon>
        <taxon>Gammaproteobacteria</taxon>
        <taxon>Vibrionales</taxon>
        <taxon>Vibrionaceae</taxon>
        <taxon>Vibrio</taxon>
    </lineage>
</organism>
<gene>
    <name evidence="1" type="ORF">LDJ79_03500</name>
</gene>
<protein>
    <recommendedName>
        <fullName evidence="3">Lipoprotein</fullName>
    </recommendedName>
</protein>
<accession>A0ABS7YHK9</accession>
<keyword evidence="2" id="KW-1185">Reference proteome</keyword>
<name>A0ABS7YHK9_9VIBR</name>
<comment type="caution">
    <text evidence="1">The sequence shown here is derived from an EMBL/GenBank/DDBJ whole genome shotgun (WGS) entry which is preliminary data.</text>
</comment>
<reference evidence="2" key="1">
    <citation type="submission" date="2023-07" db="EMBL/GenBank/DDBJ databases">
        <title>Molecular identification of indigenous halophilic bacteria isolated from red sea cost, biodegradation of synthetic dyes and assessment of degraded metabolite toxicity.</title>
        <authorList>
            <person name="Chaieb K."/>
            <person name="Altayb H.N."/>
        </authorList>
    </citation>
    <scope>NUCLEOTIDE SEQUENCE [LARGE SCALE GENOMIC DNA]</scope>
    <source>
        <strain evidence="2">K20</strain>
    </source>
</reference>
<sequence length="163" mass="18499">MNLSKYLLIGFLMSLLAGCEVVHPNRGVQIDLYPVTNQLTLNISNVKEAKSSVHNFLKQHQKDLFTATFNITYKTAHARKLALRTRSDLIKRGVNPSAVIVLKESNQEMQFVLQMVTVLMKNSPCPDISYRSYNSNKNKYGCTVETNRWKSMVHPERAAGLVK</sequence>